<dbReference type="EMBL" id="JABWDY010017001">
    <property type="protein sequence ID" value="KAF5195676.1"/>
    <property type="molecule type" value="Genomic_DNA"/>
</dbReference>
<organism evidence="1 2">
    <name type="scientific">Thalictrum thalictroides</name>
    <name type="common">Rue-anemone</name>
    <name type="synonym">Anemone thalictroides</name>
    <dbReference type="NCBI Taxonomy" id="46969"/>
    <lineage>
        <taxon>Eukaryota</taxon>
        <taxon>Viridiplantae</taxon>
        <taxon>Streptophyta</taxon>
        <taxon>Embryophyta</taxon>
        <taxon>Tracheophyta</taxon>
        <taxon>Spermatophyta</taxon>
        <taxon>Magnoliopsida</taxon>
        <taxon>Ranunculales</taxon>
        <taxon>Ranunculaceae</taxon>
        <taxon>Thalictroideae</taxon>
        <taxon>Thalictrum</taxon>
    </lineage>
</organism>
<protein>
    <submittedName>
        <fullName evidence="1">Uncharacterized protein</fullName>
    </submittedName>
</protein>
<comment type="caution">
    <text evidence="1">The sequence shown here is derived from an EMBL/GenBank/DDBJ whole genome shotgun (WGS) entry which is preliminary data.</text>
</comment>
<sequence>MSQFGADTSWIKRGTHGCVSLGCGSPPPPPRRRHHHHKIPLVDKPTVSYIVTTSITINNIDKDLRSKWGQNARRHLLIAPHKTYQACTFLLISISHQPSGEDFALQLAGIMTPLIATESLRSCNDDLGGGLQK</sequence>
<accession>A0A7J6WE01</accession>
<gene>
    <name evidence="1" type="ORF">FRX31_014729</name>
</gene>
<dbReference type="AlphaFoldDB" id="A0A7J6WE01"/>
<keyword evidence="2" id="KW-1185">Reference proteome</keyword>
<proteinExistence type="predicted"/>
<dbReference type="Proteomes" id="UP000554482">
    <property type="component" value="Unassembled WGS sequence"/>
</dbReference>
<evidence type="ECO:0000313" key="2">
    <source>
        <dbReference type="Proteomes" id="UP000554482"/>
    </source>
</evidence>
<reference evidence="1 2" key="1">
    <citation type="submission" date="2020-06" db="EMBL/GenBank/DDBJ databases">
        <title>Transcriptomic and genomic resources for Thalictrum thalictroides and T. hernandezii: Facilitating candidate gene discovery in an emerging model plant lineage.</title>
        <authorList>
            <person name="Arias T."/>
            <person name="Riano-Pachon D.M."/>
            <person name="Di Stilio V.S."/>
        </authorList>
    </citation>
    <scope>NUCLEOTIDE SEQUENCE [LARGE SCALE GENOMIC DNA]</scope>
    <source>
        <strain evidence="2">cv. WT478/WT964</strain>
        <tissue evidence="1">Leaves</tissue>
    </source>
</reference>
<name>A0A7J6WE01_THATH</name>
<evidence type="ECO:0000313" key="1">
    <source>
        <dbReference type="EMBL" id="KAF5195676.1"/>
    </source>
</evidence>